<evidence type="ECO:0000256" key="4">
    <source>
        <dbReference type="ARBA" id="ARBA00022692"/>
    </source>
</evidence>
<keyword evidence="8 9" id="KW-0472">Membrane</keyword>
<evidence type="ECO:0000256" key="7">
    <source>
        <dbReference type="ARBA" id="ARBA00022989"/>
    </source>
</evidence>
<dbReference type="GO" id="GO:0005886">
    <property type="term" value="C:plasma membrane"/>
    <property type="evidence" value="ECO:0007669"/>
    <property type="project" value="UniProtKB-SubCell"/>
</dbReference>
<dbReference type="PANTHER" id="PTHR43394:SF1">
    <property type="entry name" value="ATP-BINDING CASSETTE SUB-FAMILY B MEMBER 10, MITOCHONDRIAL"/>
    <property type="match status" value="1"/>
</dbReference>
<dbReference type="PROSITE" id="PS50929">
    <property type="entry name" value="ABC_TM1F"/>
    <property type="match status" value="1"/>
</dbReference>
<proteinExistence type="predicted"/>
<evidence type="ECO:0000256" key="3">
    <source>
        <dbReference type="ARBA" id="ARBA00022475"/>
    </source>
</evidence>
<dbReference type="InterPro" id="IPR036640">
    <property type="entry name" value="ABC1_TM_sf"/>
</dbReference>
<keyword evidence="5" id="KW-0547">Nucleotide-binding</keyword>
<dbReference type="Gene3D" id="1.20.1560.10">
    <property type="entry name" value="ABC transporter type 1, transmembrane domain"/>
    <property type="match status" value="1"/>
</dbReference>
<dbReference type="GO" id="GO:0016887">
    <property type="term" value="F:ATP hydrolysis activity"/>
    <property type="evidence" value="ECO:0007669"/>
    <property type="project" value="InterPro"/>
</dbReference>
<sequence length="576" mass="64735">MKWLFSYLKKYPGLLILNLIGISGFILTELGLPKFLSYMVDNGILPHHKTVIMQCFIGMILCMVVGISLSILLEWVVAKISTTIVTKIRGDLYRKVTRLSLLETQKVGSASLITRLSNDPVQIFNFLRLLLNAGITAPLMFLLSMILIYQFSPQLSLAVLCALPFLIIGIVLLGKYSGPLSLKMQRYLDQMNSKIQEKLDGLQVIRSLNAQTIFTERFQNENTAYQQKATTLGIVMAIAYPAFNLLFNILLGVILLLGSHLIGTGAIEIGVLMVIIEYIFHALFSMILFCSMFMMYPRAKTSMDRIQEVLHLPEEENQGKEFQEKVTKIEVQDVGFAFPDQPEVPVLQNVSFTVEKGQKLALMGRVGSGKSTLLKELALLYPFTTGNYLWNGQSLEEYALSSLRKKVVYVPQESYLFSGTVKENLQDGNENATEEEMWHALSIAQADQFIQEKGLEGRVEEGGSNFSGGQRQRLAIARALLRKGDLYLFDDSFSALDATTEHQLQKALQEELSEAICVLASHRRSTIEQADQVILFVDGKMKEVGTPQELAQHSALYRSFISNKEEEIIDENMEVH</sequence>
<dbReference type="Pfam" id="PF00664">
    <property type="entry name" value="ABC_membrane"/>
    <property type="match status" value="1"/>
</dbReference>
<dbReference type="InterPro" id="IPR027417">
    <property type="entry name" value="P-loop_NTPase"/>
</dbReference>
<dbReference type="AlphaFoldDB" id="K8ZK34"/>
<evidence type="ECO:0000259" key="10">
    <source>
        <dbReference type="PROSITE" id="PS50893"/>
    </source>
</evidence>
<evidence type="ECO:0000259" key="11">
    <source>
        <dbReference type="PROSITE" id="PS50929"/>
    </source>
</evidence>
<organism evidence="12 13">
    <name type="scientific">Catellicoccus marimammalium M35/04/3</name>
    <dbReference type="NCBI Taxonomy" id="1234409"/>
    <lineage>
        <taxon>Bacteria</taxon>
        <taxon>Bacillati</taxon>
        <taxon>Bacillota</taxon>
        <taxon>Bacilli</taxon>
        <taxon>Lactobacillales</taxon>
        <taxon>Enterococcaceae</taxon>
        <taxon>Catellicoccus</taxon>
    </lineage>
</organism>
<dbReference type="InterPro" id="IPR039421">
    <property type="entry name" value="Type_1_exporter"/>
</dbReference>
<feature type="domain" description="ABC transporter" evidence="10">
    <location>
        <begin position="329"/>
        <end position="563"/>
    </location>
</feature>
<dbReference type="GO" id="GO:0015421">
    <property type="term" value="F:ABC-type oligopeptide transporter activity"/>
    <property type="evidence" value="ECO:0007669"/>
    <property type="project" value="TreeGrafter"/>
</dbReference>
<dbReference type="eggNOG" id="COG1132">
    <property type="taxonomic scope" value="Bacteria"/>
</dbReference>
<dbReference type="RefSeq" id="WP_009492086.1">
    <property type="nucleotide sequence ID" value="NZ_AMYT01000022.1"/>
</dbReference>
<dbReference type="PATRIC" id="fig|1234409.3.peg.1180"/>
<comment type="caution">
    <text evidence="12">The sequence shown here is derived from an EMBL/GenBank/DDBJ whole genome shotgun (WGS) entry which is preliminary data.</text>
</comment>
<feature type="domain" description="ABC transmembrane type-1" evidence="11">
    <location>
        <begin position="16"/>
        <end position="298"/>
    </location>
</feature>
<dbReference type="InterPro" id="IPR003593">
    <property type="entry name" value="AAA+_ATPase"/>
</dbReference>
<evidence type="ECO:0000256" key="1">
    <source>
        <dbReference type="ARBA" id="ARBA00004651"/>
    </source>
</evidence>
<dbReference type="EMBL" id="AMYT01000022">
    <property type="protein sequence ID" value="EKU26953.1"/>
    <property type="molecule type" value="Genomic_DNA"/>
</dbReference>
<feature type="transmembrane region" description="Helical" evidence="9">
    <location>
        <begin position="269"/>
        <end position="296"/>
    </location>
</feature>
<dbReference type="OrthoDB" id="9770415at2"/>
<feature type="transmembrane region" description="Helical" evidence="9">
    <location>
        <begin position="129"/>
        <end position="149"/>
    </location>
</feature>
<feature type="transmembrane region" description="Helical" evidence="9">
    <location>
        <begin position="51"/>
        <end position="77"/>
    </location>
</feature>
<dbReference type="InterPro" id="IPR017871">
    <property type="entry name" value="ABC_transporter-like_CS"/>
</dbReference>
<reference evidence="12 13" key="1">
    <citation type="journal article" date="2013" name="Genome Announc.">
        <title>Draft Genome Sequence of Catellicoccus marimammalium, a Novel Species Commonly Found in Gull Feces.</title>
        <authorList>
            <person name="Weigand M.R."/>
            <person name="Ryu H."/>
            <person name="Bozcek L."/>
            <person name="Konstantinidis K.T."/>
            <person name="Santo Domingo J.W."/>
        </authorList>
    </citation>
    <scope>NUCLEOTIDE SEQUENCE [LARGE SCALE GENOMIC DNA]</scope>
    <source>
        <strain evidence="12 13">M35/04/3</strain>
    </source>
</reference>
<dbReference type="PANTHER" id="PTHR43394">
    <property type="entry name" value="ATP-DEPENDENT PERMEASE MDL1, MITOCHONDRIAL"/>
    <property type="match status" value="1"/>
</dbReference>
<dbReference type="PROSITE" id="PS50893">
    <property type="entry name" value="ABC_TRANSPORTER_2"/>
    <property type="match status" value="1"/>
</dbReference>
<feature type="transmembrane region" description="Helical" evidence="9">
    <location>
        <begin position="12"/>
        <end position="31"/>
    </location>
</feature>
<evidence type="ECO:0000256" key="8">
    <source>
        <dbReference type="ARBA" id="ARBA00023136"/>
    </source>
</evidence>
<dbReference type="SUPFAM" id="SSF52540">
    <property type="entry name" value="P-loop containing nucleoside triphosphate hydrolases"/>
    <property type="match status" value="1"/>
</dbReference>
<dbReference type="CDD" id="cd18548">
    <property type="entry name" value="ABC_6TM_Tm287_like"/>
    <property type="match status" value="1"/>
</dbReference>
<keyword evidence="7 9" id="KW-1133">Transmembrane helix</keyword>
<keyword evidence="2" id="KW-0813">Transport</keyword>
<evidence type="ECO:0000256" key="2">
    <source>
        <dbReference type="ARBA" id="ARBA00022448"/>
    </source>
</evidence>
<dbReference type="InterPro" id="IPR003439">
    <property type="entry name" value="ABC_transporter-like_ATP-bd"/>
</dbReference>
<keyword evidence="13" id="KW-1185">Reference proteome</keyword>
<evidence type="ECO:0000256" key="5">
    <source>
        <dbReference type="ARBA" id="ARBA00022741"/>
    </source>
</evidence>
<feature type="transmembrane region" description="Helical" evidence="9">
    <location>
        <begin position="232"/>
        <end position="257"/>
    </location>
</feature>
<protein>
    <submittedName>
        <fullName evidence="12">Lipid A export ATP-binding/permease protein MsbA</fullName>
    </submittedName>
</protein>
<evidence type="ECO:0000313" key="13">
    <source>
        <dbReference type="Proteomes" id="UP000016057"/>
    </source>
</evidence>
<gene>
    <name evidence="12" type="ORF">C683_1228</name>
</gene>
<evidence type="ECO:0000256" key="9">
    <source>
        <dbReference type="SAM" id="Phobius"/>
    </source>
</evidence>
<dbReference type="Proteomes" id="UP000016057">
    <property type="component" value="Unassembled WGS sequence"/>
</dbReference>
<dbReference type="STRING" id="1234409.C683_1228"/>
<comment type="subcellular location">
    <subcellularLocation>
        <location evidence="1">Cell membrane</location>
        <topology evidence="1">Multi-pass membrane protein</topology>
    </subcellularLocation>
</comment>
<evidence type="ECO:0000256" key="6">
    <source>
        <dbReference type="ARBA" id="ARBA00022840"/>
    </source>
</evidence>
<name>K8ZK34_9ENTE</name>
<keyword evidence="3" id="KW-1003">Cell membrane</keyword>
<accession>K8ZK34</accession>
<dbReference type="GO" id="GO:0005524">
    <property type="term" value="F:ATP binding"/>
    <property type="evidence" value="ECO:0007669"/>
    <property type="project" value="UniProtKB-KW"/>
</dbReference>
<dbReference type="Pfam" id="PF00005">
    <property type="entry name" value="ABC_tran"/>
    <property type="match status" value="1"/>
</dbReference>
<dbReference type="InterPro" id="IPR011527">
    <property type="entry name" value="ABC1_TM_dom"/>
</dbReference>
<dbReference type="Gene3D" id="3.40.50.300">
    <property type="entry name" value="P-loop containing nucleotide triphosphate hydrolases"/>
    <property type="match status" value="1"/>
</dbReference>
<dbReference type="FunFam" id="3.40.50.300:FF:000854">
    <property type="entry name" value="Multidrug ABC transporter ATP-binding protein"/>
    <property type="match status" value="1"/>
</dbReference>
<feature type="transmembrane region" description="Helical" evidence="9">
    <location>
        <begin position="155"/>
        <end position="176"/>
    </location>
</feature>
<keyword evidence="4 9" id="KW-0812">Transmembrane</keyword>
<dbReference type="SUPFAM" id="SSF90123">
    <property type="entry name" value="ABC transporter transmembrane region"/>
    <property type="match status" value="1"/>
</dbReference>
<dbReference type="PROSITE" id="PS00211">
    <property type="entry name" value="ABC_TRANSPORTER_1"/>
    <property type="match status" value="1"/>
</dbReference>
<evidence type="ECO:0000313" key="12">
    <source>
        <dbReference type="EMBL" id="EKU26953.1"/>
    </source>
</evidence>
<keyword evidence="6 12" id="KW-0067">ATP-binding</keyword>
<dbReference type="SMART" id="SM00382">
    <property type="entry name" value="AAA"/>
    <property type="match status" value="1"/>
</dbReference>